<keyword evidence="2 4" id="KW-0378">Hydrolase</keyword>
<dbReference type="Gene3D" id="3.40.50.1000">
    <property type="entry name" value="HAD superfamily/HAD-like"/>
    <property type="match status" value="1"/>
</dbReference>
<dbReference type="InterPro" id="IPR023214">
    <property type="entry name" value="HAD_sf"/>
</dbReference>
<dbReference type="Pfam" id="PF12710">
    <property type="entry name" value="HAD"/>
    <property type="match status" value="1"/>
</dbReference>
<dbReference type="SUPFAM" id="SSF56784">
    <property type="entry name" value="HAD-like"/>
    <property type="match status" value="1"/>
</dbReference>
<gene>
    <name evidence="4" type="ORF">MMG00_06500</name>
</gene>
<evidence type="ECO:0000256" key="1">
    <source>
        <dbReference type="ARBA" id="ARBA00022723"/>
    </source>
</evidence>
<proteinExistence type="predicted"/>
<reference evidence="4 5" key="1">
    <citation type="submission" date="2022-03" db="EMBL/GenBank/DDBJ databases">
        <title>Ignatzschineria rhizosphaerae HR5S32.</title>
        <authorList>
            <person name="Sun J.Q."/>
            <person name="Feng J.Y."/>
        </authorList>
    </citation>
    <scope>NUCLEOTIDE SEQUENCE [LARGE SCALE GENOMIC DNA]</scope>
    <source>
        <strain evidence="4 5">HR5S32</strain>
    </source>
</reference>
<accession>A0ABY3X7P3</accession>
<dbReference type="RefSeq" id="WP_242153082.1">
    <property type="nucleotide sequence ID" value="NZ_CP093379.1"/>
</dbReference>
<dbReference type="InterPro" id="IPR006385">
    <property type="entry name" value="HAD_hydro_SerB1"/>
</dbReference>
<dbReference type="InterPro" id="IPR036412">
    <property type="entry name" value="HAD-like_sf"/>
</dbReference>
<organism evidence="4 5">
    <name type="scientific">Ignatzschineria rhizosphaerae</name>
    <dbReference type="NCBI Taxonomy" id="2923279"/>
    <lineage>
        <taxon>Bacteria</taxon>
        <taxon>Pseudomonadati</taxon>
        <taxon>Pseudomonadota</taxon>
        <taxon>Gammaproteobacteria</taxon>
        <taxon>Cardiobacteriales</taxon>
        <taxon>Ignatzschineriaceae</taxon>
        <taxon>Ignatzschineria</taxon>
    </lineage>
</organism>
<dbReference type="GO" id="GO:0016787">
    <property type="term" value="F:hydrolase activity"/>
    <property type="evidence" value="ECO:0007669"/>
    <property type="project" value="UniProtKB-KW"/>
</dbReference>
<sequence length="234" mass="26450">MIAIFDLDETLIHGDCTALWGQWLCEQGYVTDIPTFIHQSNALTKAYEAQILDQQACIDLMFSPIKHLQADEIALLTKQFVSEKIMPIVYREGLKKIEHYKQKGIETIIISASPNLLVKPIAELCFNVSAAFGIEVEIINGFYTGKILGTIPYQAGKITVYEQYITQKLQKMGAESHRAAIDAILATTYFYSDSINDLPLLSKVRYPNTVNPDHSLYHIATTKEWPIYRFAKVA</sequence>
<dbReference type="EMBL" id="CP093379">
    <property type="protein sequence ID" value="UNM97487.1"/>
    <property type="molecule type" value="Genomic_DNA"/>
</dbReference>
<dbReference type="PANTHER" id="PTHR43344">
    <property type="entry name" value="PHOSPHOSERINE PHOSPHATASE"/>
    <property type="match status" value="1"/>
</dbReference>
<evidence type="ECO:0000313" key="5">
    <source>
        <dbReference type="Proteomes" id="UP000829542"/>
    </source>
</evidence>
<name>A0ABY3X7P3_9GAMM</name>
<evidence type="ECO:0000313" key="4">
    <source>
        <dbReference type="EMBL" id="UNM97487.1"/>
    </source>
</evidence>
<keyword evidence="5" id="KW-1185">Reference proteome</keyword>
<evidence type="ECO:0000256" key="3">
    <source>
        <dbReference type="ARBA" id="ARBA00022842"/>
    </source>
</evidence>
<dbReference type="NCBIfam" id="TIGR01488">
    <property type="entry name" value="HAD-SF-IB"/>
    <property type="match status" value="1"/>
</dbReference>
<evidence type="ECO:0000256" key="2">
    <source>
        <dbReference type="ARBA" id="ARBA00022801"/>
    </source>
</evidence>
<dbReference type="InterPro" id="IPR050582">
    <property type="entry name" value="HAD-like_SerB"/>
</dbReference>
<keyword evidence="3" id="KW-0460">Magnesium</keyword>
<dbReference type="PANTHER" id="PTHR43344:SF13">
    <property type="entry name" value="PHOSPHATASE RV3661-RELATED"/>
    <property type="match status" value="1"/>
</dbReference>
<protein>
    <submittedName>
        <fullName evidence="4">HAD-IB family hydrolase</fullName>
    </submittedName>
</protein>
<keyword evidence="1" id="KW-0479">Metal-binding</keyword>
<dbReference type="NCBIfam" id="TIGR01490">
    <property type="entry name" value="HAD-SF-IB-hyp1"/>
    <property type="match status" value="1"/>
</dbReference>
<dbReference type="Proteomes" id="UP000829542">
    <property type="component" value="Chromosome"/>
</dbReference>
<dbReference type="Gene3D" id="1.20.1440.100">
    <property type="entry name" value="SG protein - dephosphorylation function"/>
    <property type="match status" value="1"/>
</dbReference>